<feature type="region of interest" description="Disordered" evidence="1">
    <location>
        <begin position="358"/>
        <end position="407"/>
    </location>
</feature>
<gene>
    <name evidence="4" type="ORF">C2S53_018468</name>
</gene>
<evidence type="ECO:0000259" key="2">
    <source>
        <dbReference type="Pfam" id="PF14309"/>
    </source>
</evidence>
<organism evidence="4 5">
    <name type="scientific">Perilla frutescens var. hirtella</name>
    <name type="common">Perilla citriodora</name>
    <name type="synonym">Perilla setoyensis</name>
    <dbReference type="NCBI Taxonomy" id="608512"/>
    <lineage>
        <taxon>Eukaryota</taxon>
        <taxon>Viridiplantae</taxon>
        <taxon>Streptophyta</taxon>
        <taxon>Embryophyta</taxon>
        <taxon>Tracheophyta</taxon>
        <taxon>Spermatophyta</taxon>
        <taxon>Magnoliopsida</taxon>
        <taxon>eudicotyledons</taxon>
        <taxon>Gunneridae</taxon>
        <taxon>Pentapetalae</taxon>
        <taxon>asterids</taxon>
        <taxon>lamiids</taxon>
        <taxon>Lamiales</taxon>
        <taxon>Lamiaceae</taxon>
        <taxon>Nepetoideae</taxon>
        <taxon>Elsholtzieae</taxon>
        <taxon>Perilla</taxon>
    </lineage>
</organism>
<keyword evidence="5" id="KW-1185">Reference proteome</keyword>
<comment type="caution">
    <text evidence="4">The sequence shown here is derived from an EMBL/GenBank/DDBJ whole genome shotgun (WGS) entry which is preliminary data.</text>
</comment>
<evidence type="ECO:0000256" key="1">
    <source>
        <dbReference type="SAM" id="MobiDB-lite"/>
    </source>
</evidence>
<feature type="compositionally biased region" description="Polar residues" evidence="1">
    <location>
        <begin position="373"/>
        <end position="398"/>
    </location>
</feature>
<feature type="compositionally biased region" description="Low complexity" evidence="1">
    <location>
        <begin position="269"/>
        <end position="290"/>
    </location>
</feature>
<proteinExistence type="predicted"/>
<feature type="region of interest" description="Disordered" evidence="1">
    <location>
        <begin position="214"/>
        <end position="236"/>
    </location>
</feature>
<feature type="compositionally biased region" description="Basic and acidic residues" evidence="1">
    <location>
        <begin position="313"/>
        <end position="323"/>
    </location>
</feature>
<dbReference type="Proteomes" id="UP001190926">
    <property type="component" value="Unassembled WGS sequence"/>
</dbReference>
<protein>
    <recommendedName>
        <fullName evidence="6">DUF4378 domain-containing protein</fullName>
    </recommendedName>
</protein>
<accession>A0AAD4J7V9</accession>
<dbReference type="InterPro" id="IPR025486">
    <property type="entry name" value="DUF4378"/>
</dbReference>
<feature type="region of interest" description="Disordered" evidence="1">
    <location>
        <begin position="267"/>
        <end position="345"/>
    </location>
</feature>
<name>A0AAD4J7V9_PERFH</name>
<evidence type="ECO:0000313" key="4">
    <source>
        <dbReference type="EMBL" id="KAH6828210.1"/>
    </source>
</evidence>
<dbReference type="AlphaFoldDB" id="A0AAD4J7V9"/>
<evidence type="ECO:0000313" key="5">
    <source>
        <dbReference type="Proteomes" id="UP001190926"/>
    </source>
</evidence>
<evidence type="ECO:0008006" key="6">
    <source>
        <dbReference type="Google" id="ProtNLM"/>
    </source>
</evidence>
<dbReference type="InterPro" id="IPR032795">
    <property type="entry name" value="DUF3741-assoc"/>
</dbReference>
<dbReference type="PANTHER" id="PTHR37751:SF1">
    <property type="entry name" value="LOW PROTEIN: M-PHASE INDUCER PHOSPHATASE-LIKE PROTEIN"/>
    <property type="match status" value="1"/>
</dbReference>
<dbReference type="EMBL" id="SDAM02000131">
    <property type="protein sequence ID" value="KAH6828210.1"/>
    <property type="molecule type" value="Genomic_DNA"/>
</dbReference>
<sequence>MGREWLYWVGGASTRRRRTSAGIINQDDTAATSPGCMCAVFHLFDLHHFNLPLNHQHSLTPYLQQEATASALKGVEAPRNSLELEEPPPAAVKVASKPVAIKEEEENLNFLQIKTRTSICGSKSTTEECSVDSPAGTKTPSLVARLMGLDLLPESNSPSISSISKTKSQSKSINRCFYEDDINVGARSLPETPRISSARRSDVEYHHHRLSLQINKDNTTRPRSFRHQDENRSPGHYAKQIVKQVRESVSRRVVGLDITNTHETRRDQNLLLKLSKKNTSTSSDTTNPSNHHQPRKEFSSALKKLSPQTCDHQAIRNKKEETFVRSPPANKLANLTEKNKSKKAPLSSELLYLSGPSILPVKKGPSPPATKLPQKQAQVSGSDAPSSKRNTQLSSNKSRSYKQLPLQQPHQIFTVPENVLPDTSNGCATTSVAAVEYKSYIQKILKRAGIIDKLTPLTLGKWHTPSHPLDPSIFYYLELFHPAAPPSASVLSRRCNRKLIFQLVDELLVDILRPHLDYNPWIAPAAANTADHFALVDELCKKIESFPAANCRVLEDIDFLVDKDLRKAPLNLEEEGERLAREIEGEIVERLVSETVAVVVADGVRTGRQKGWMSRGAENIHVTRCH</sequence>
<dbReference type="PANTHER" id="PTHR37751">
    <property type="entry name" value="LOW PROTEIN: M-PHASE INDUCER PHOSPHATASE-LIKE PROTEIN"/>
    <property type="match status" value="1"/>
</dbReference>
<feature type="domain" description="DUF4378" evidence="2">
    <location>
        <begin position="439"/>
        <end position="594"/>
    </location>
</feature>
<reference evidence="4 5" key="1">
    <citation type="journal article" date="2021" name="Nat. Commun.">
        <title>Incipient diploidization of the medicinal plant Perilla within 10,000 years.</title>
        <authorList>
            <person name="Zhang Y."/>
            <person name="Shen Q."/>
            <person name="Leng L."/>
            <person name="Zhang D."/>
            <person name="Chen S."/>
            <person name="Shi Y."/>
            <person name="Ning Z."/>
            <person name="Chen S."/>
        </authorList>
    </citation>
    <scope>NUCLEOTIDE SEQUENCE [LARGE SCALE GENOMIC DNA]</scope>
    <source>
        <strain evidence="5">cv. PC099</strain>
    </source>
</reference>
<evidence type="ECO:0000259" key="3">
    <source>
        <dbReference type="Pfam" id="PF14383"/>
    </source>
</evidence>
<feature type="domain" description="DUF3741" evidence="3">
    <location>
        <begin position="135"/>
        <end position="157"/>
    </location>
</feature>
<dbReference type="Pfam" id="PF14309">
    <property type="entry name" value="DUF4378"/>
    <property type="match status" value="1"/>
</dbReference>
<dbReference type="Pfam" id="PF14383">
    <property type="entry name" value="VARLMGL"/>
    <property type="match status" value="1"/>
</dbReference>